<dbReference type="PROSITE" id="PS50217">
    <property type="entry name" value="BZIP"/>
    <property type="match status" value="1"/>
</dbReference>
<dbReference type="SMART" id="SM00338">
    <property type="entry name" value="BRLZ"/>
    <property type="match status" value="1"/>
</dbReference>
<name>A0AAD5U8Q3_9FUNG</name>
<dbReference type="InterPro" id="IPR046347">
    <property type="entry name" value="bZIP_sf"/>
</dbReference>
<dbReference type="Proteomes" id="UP001211065">
    <property type="component" value="Unassembled WGS sequence"/>
</dbReference>
<dbReference type="Gene3D" id="1.20.5.170">
    <property type="match status" value="1"/>
</dbReference>
<dbReference type="PROSITE" id="PS00036">
    <property type="entry name" value="BZIP_BASIC"/>
    <property type="match status" value="1"/>
</dbReference>
<dbReference type="AlphaFoldDB" id="A0AAD5U8Q3"/>
<dbReference type="GO" id="GO:0003700">
    <property type="term" value="F:DNA-binding transcription factor activity"/>
    <property type="evidence" value="ECO:0007669"/>
    <property type="project" value="InterPro"/>
</dbReference>
<evidence type="ECO:0000313" key="4">
    <source>
        <dbReference type="EMBL" id="KAJ3227476.1"/>
    </source>
</evidence>
<gene>
    <name evidence="4" type="ORF">HK099_001932</name>
</gene>
<dbReference type="PANTHER" id="PTHR37616:SF2">
    <property type="entry name" value="BZIP DOMAIN-CONTAINING PROTEIN"/>
    <property type="match status" value="1"/>
</dbReference>
<dbReference type="SUPFAM" id="SSF57959">
    <property type="entry name" value="Leucine zipper domain"/>
    <property type="match status" value="1"/>
</dbReference>
<dbReference type="EMBL" id="JADGJW010000016">
    <property type="protein sequence ID" value="KAJ3227476.1"/>
    <property type="molecule type" value="Genomic_DNA"/>
</dbReference>
<keyword evidence="1" id="KW-0175">Coiled coil</keyword>
<feature type="compositionally biased region" description="Polar residues" evidence="2">
    <location>
        <begin position="320"/>
        <end position="329"/>
    </location>
</feature>
<evidence type="ECO:0000259" key="3">
    <source>
        <dbReference type="PROSITE" id="PS50217"/>
    </source>
</evidence>
<comment type="caution">
    <text evidence="4">The sequence shown here is derived from an EMBL/GenBank/DDBJ whole genome shotgun (WGS) entry which is preliminary data.</text>
</comment>
<reference evidence="4" key="1">
    <citation type="submission" date="2020-05" db="EMBL/GenBank/DDBJ databases">
        <title>Phylogenomic resolution of chytrid fungi.</title>
        <authorList>
            <person name="Stajich J.E."/>
            <person name="Amses K."/>
            <person name="Simmons R."/>
            <person name="Seto K."/>
            <person name="Myers J."/>
            <person name="Bonds A."/>
            <person name="Quandt C.A."/>
            <person name="Barry K."/>
            <person name="Liu P."/>
            <person name="Grigoriev I."/>
            <person name="Longcore J.E."/>
            <person name="James T.Y."/>
        </authorList>
    </citation>
    <scope>NUCLEOTIDE SEQUENCE</scope>
    <source>
        <strain evidence="4">JEL0476</strain>
    </source>
</reference>
<feature type="coiled-coil region" evidence="1">
    <location>
        <begin position="216"/>
        <end position="257"/>
    </location>
</feature>
<feature type="region of interest" description="Disordered" evidence="2">
    <location>
        <begin position="302"/>
        <end position="340"/>
    </location>
</feature>
<evidence type="ECO:0000256" key="1">
    <source>
        <dbReference type="SAM" id="Coils"/>
    </source>
</evidence>
<dbReference type="InterPro" id="IPR004827">
    <property type="entry name" value="bZIP"/>
</dbReference>
<proteinExistence type="predicted"/>
<dbReference type="Pfam" id="PF00170">
    <property type="entry name" value="bZIP_1"/>
    <property type="match status" value="1"/>
</dbReference>
<organism evidence="4 5">
    <name type="scientific">Clydaea vesicula</name>
    <dbReference type="NCBI Taxonomy" id="447962"/>
    <lineage>
        <taxon>Eukaryota</taxon>
        <taxon>Fungi</taxon>
        <taxon>Fungi incertae sedis</taxon>
        <taxon>Chytridiomycota</taxon>
        <taxon>Chytridiomycota incertae sedis</taxon>
        <taxon>Chytridiomycetes</taxon>
        <taxon>Lobulomycetales</taxon>
        <taxon>Lobulomycetaceae</taxon>
        <taxon>Clydaea</taxon>
    </lineage>
</organism>
<dbReference type="CDD" id="cd14810">
    <property type="entry name" value="bZIP_u1"/>
    <property type="match status" value="1"/>
</dbReference>
<feature type="domain" description="BZIP" evidence="3">
    <location>
        <begin position="191"/>
        <end position="254"/>
    </location>
</feature>
<accession>A0AAD5U8Q3</accession>
<evidence type="ECO:0000313" key="5">
    <source>
        <dbReference type="Proteomes" id="UP001211065"/>
    </source>
</evidence>
<sequence>MTVDNNNEYFNFDTFLNSQQQEDAENLFNEIFDFEFSSESEPNHSLSEQSNENSLDFLSLQPNSLNQPIINQANSTNPSSLNFSTIPQFFDASTTLYDWSPGTAVDPTLLQEKTFAAPQDIFPNASEDDAMSGIESDLEKKNVDVEKKNAYGTIRPRKYSKINEVDDLSDLKERSGLVEGTEDIQIDDKNLTSKERRQIRNKISARNFRLRRKEYISTLEDEVRKQRSETEFLKLEMEKILEESNKLKKNFKALKAKFLAISLEKEEENKKAELQRQTAIYFSSVKPSTRLLPQVIKANAESNKEATLPDCKASSDKQKSSVAQNTTKTDSLKKNSLLETPNPHSTLFQIQALKRKRDLDLILKKISSTPALENAPNVSTNSNEMSITSTTTKNLDISTVLPSKTPSTNIPVRIATGSPQFLTNKASSKSDSNWLNSRLKVYSIFQSEDYHKKFLNMYRKPQFTKNDVKINKQDYYFLESLVNSPHNTTEENNLAMFKDDLLKKFLFLIMVSLDVKVKVKV</sequence>
<protein>
    <recommendedName>
        <fullName evidence="3">BZIP domain-containing protein</fullName>
    </recommendedName>
</protein>
<evidence type="ECO:0000256" key="2">
    <source>
        <dbReference type="SAM" id="MobiDB-lite"/>
    </source>
</evidence>
<dbReference type="PANTHER" id="PTHR37616">
    <property type="entry name" value="BZIP TRANSCRIPTION FACTOR 60-LIKE"/>
    <property type="match status" value="1"/>
</dbReference>
<keyword evidence="5" id="KW-1185">Reference proteome</keyword>